<feature type="non-terminal residue" evidence="1">
    <location>
        <position position="61"/>
    </location>
</feature>
<accession>A0AA38LFZ2</accession>
<sequence length="61" mass="7243">MKDLVATMQREEIELRYSEAKEREIAREVVVSMVLRKEMAHEGFEDLIEDEELQHLVILTL</sequence>
<evidence type="ECO:0000313" key="1">
    <source>
        <dbReference type="EMBL" id="KAH9322506.1"/>
    </source>
</evidence>
<gene>
    <name evidence="1" type="ORF">KI387_017145</name>
</gene>
<comment type="caution">
    <text evidence="1">The sequence shown here is derived from an EMBL/GenBank/DDBJ whole genome shotgun (WGS) entry which is preliminary data.</text>
</comment>
<dbReference type="Proteomes" id="UP000824469">
    <property type="component" value="Unassembled WGS sequence"/>
</dbReference>
<keyword evidence="2" id="KW-1185">Reference proteome</keyword>
<evidence type="ECO:0000313" key="2">
    <source>
        <dbReference type="Proteomes" id="UP000824469"/>
    </source>
</evidence>
<protein>
    <submittedName>
        <fullName evidence="1">Uncharacterized protein</fullName>
    </submittedName>
</protein>
<dbReference type="EMBL" id="JAHRHJ020000003">
    <property type="protein sequence ID" value="KAH9322506.1"/>
    <property type="molecule type" value="Genomic_DNA"/>
</dbReference>
<dbReference type="AlphaFoldDB" id="A0AA38LFZ2"/>
<organism evidence="1 2">
    <name type="scientific">Taxus chinensis</name>
    <name type="common">Chinese yew</name>
    <name type="synonym">Taxus wallichiana var. chinensis</name>
    <dbReference type="NCBI Taxonomy" id="29808"/>
    <lineage>
        <taxon>Eukaryota</taxon>
        <taxon>Viridiplantae</taxon>
        <taxon>Streptophyta</taxon>
        <taxon>Embryophyta</taxon>
        <taxon>Tracheophyta</taxon>
        <taxon>Spermatophyta</taxon>
        <taxon>Pinopsida</taxon>
        <taxon>Pinidae</taxon>
        <taxon>Conifers II</taxon>
        <taxon>Cupressales</taxon>
        <taxon>Taxaceae</taxon>
        <taxon>Taxus</taxon>
    </lineage>
</organism>
<proteinExistence type="predicted"/>
<name>A0AA38LFZ2_TAXCH</name>
<reference evidence="1 2" key="1">
    <citation type="journal article" date="2021" name="Nat. Plants">
        <title>The Taxus genome provides insights into paclitaxel biosynthesis.</title>
        <authorList>
            <person name="Xiong X."/>
            <person name="Gou J."/>
            <person name="Liao Q."/>
            <person name="Li Y."/>
            <person name="Zhou Q."/>
            <person name="Bi G."/>
            <person name="Li C."/>
            <person name="Du R."/>
            <person name="Wang X."/>
            <person name="Sun T."/>
            <person name="Guo L."/>
            <person name="Liang H."/>
            <person name="Lu P."/>
            <person name="Wu Y."/>
            <person name="Zhang Z."/>
            <person name="Ro D.K."/>
            <person name="Shang Y."/>
            <person name="Huang S."/>
            <person name="Yan J."/>
        </authorList>
    </citation>
    <scope>NUCLEOTIDE SEQUENCE [LARGE SCALE GENOMIC DNA]</scope>
    <source>
        <strain evidence="1">Ta-2019</strain>
    </source>
</reference>